<sequence length="26" mass="2965">MLGLFISRKIYSQNTPSPIFSFSFSP</sequence>
<name>A0A2P2PGQ4_RHIMU</name>
<dbReference type="EMBL" id="GGEC01073452">
    <property type="protein sequence ID" value="MBX53936.1"/>
    <property type="molecule type" value="Transcribed_RNA"/>
</dbReference>
<organism evidence="1">
    <name type="scientific">Rhizophora mucronata</name>
    <name type="common">Asiatic mangrove</name>
    <dbReference type="NCBI Taxonomy" id="61149"/>
    <lineage>
        <taxon>Eukaryota</taxon>
        <taxon>Viridiplantae</taxon>
        <taxon>Streptophyta</taxon>
        <taxon>Embryophyta</taxon>
        <taxon>Tracheophyta</taxon>
        <taxon>Spermatophyta</taxon>
        <taxon>Magnoliopsida</taxon>
        <taxon>eudicotyledons</taxon>
        <taxon>Gunneridae</taxon>
        <taxon>Pentapetalae</taxon>
        <taxon>rosids</taxon>
        <taxon>fabids</taxon>
        <taxon>Malpighiales</taxon>
        <taxon>Rhizophoraceae</taxon>
        <taxon>Rhizophora</taxon>
    </lineage>
</organism>
<proteinExistence type="predicted"/>
<accession>A0A2P2PGQ4</accession>
<reference evidence="1" key="1">
    <citation type="submission" date="2018-02" db="EMBL/GenBank/DDBJ databases">
        <title>Rhizophora mucronata_Transcriptome.</title>
        <authorList>
            <person name="Meera S.P."/>
            <person name="Sreeshan A."/>
            <person name="Augustine A."/>
        </authorList>
    </citation>
    <scope>NUCLEOTIDE SEQUENCE</scope>
    <source>
        <tissue evidence="1">Leaf</tissue>
    </source>
</reference>
<dbReference type="AlphaFoldDB" id="A0A2P2PGQ4"/>
<protein>
    <submittedName>
        <fullName evidence="1">Uncharacterized protein</fullName>
    </submittedName>
</protein>
<evidence type="ECO:0000313" key="1">
    <source>
        <dbReference type="EMBL" id="MBX53936.1"/>
    </source>
</evidence>